<evidence type="ECO:0000256" key="1">
    <source>
        <dbReference type="SAM" id="MobiDB-lite"/>
    </source>
</evidence>
<evidence type="ECO:0000313" key="4">
    <source>
        <dbReference type="Proteomes" id="UP000293342"/>
    </source>
</evidence>
<feature type="transmembrane region" description="Helical" evidence="2">
    <location>
        <begin position="315"/>
        <end position="335"/>
    </location>
</feature>
<name>A0A4R0JU36_9ACTN</name>
<feature type="region of interest" description="Disordered" evidence="1">
    <location>
        <begin position="1"/>
        <end position="46"/>
    </location>
</feature>
<reference evidence="3 4" key="1">
    <citation type="submission" date="2019-02" db="EMBL/GenBank/DDBJ databases">
        <title>Kribbella capetownensis sp. nov. and Kribbella speibonae sp. nov., isolated from soil.</title>
        <authorList>
            <person name="Curtis S.M."/>
            <person name="Norton I."/>
            <person name="Everest G.J."/>
            <person name="Meyers P.R."/>
        </authorList>
    </citation>
    <scope>NUCLEOTIDE SEQUENCE [LARGE SCALE GENOMIC DNA]</scope>
    <source>
        <strain evidence="3 4">YM53</strain>
    </source>
</reference>
<comment type="caution">
    <text evidence="3">The sequence shown here is derived from an EMBL/GenBank/DDBJ whole genome shotgun (WGS) entry which is preliminary data.</text>
</comment>
<dbReference type="GO" id="GO:0005886">
    <property type="term" value="C:plasma membrane"/>
    <property type="evidence" value="ECO:0007669"/>
    <property type="project" value="TreeGrafter"/>
</dbReference>
<dbReference type="InterPro" id="IPR006750">
    <property type="entry name" value="YdcZ"/>
</dbReference>
<dbReference type="OrthoDB" id="6463253at2"/>
<feature type="transmembrane region" description="Helical" evidence="2">
    <location>
        <begin position="218"/>
        <end position="237"/>
    </location>
</feature>
<feature type="transmembrane region" description="Helical" evidence="2">
    <location>
        <begin position="289"/>
        <end position="308"/>
    </location>
</feature>
<dbReference type="Pfam" id="PF04657">
    <property type="entry name" value="DMT_YdcZ"/>
    <property type="match status" value="2"/>
</dbReference>
<dbReference type="PANTHER" id="PTHR34821">
    <property type="entry name" value="INNER MEMBRANE PROTEIN YDCZ"/>
    <property type="match status" value="1"/>
</dbReference>
<dbReference type="Proteomes" id="UP000293342">
    <property type="component" value="Unassembled WGS sequence"/>
</dbReference>
<gene>
    <name evidence="3" type="ORF">E0H75_18950</name>
</gene>
<dbReference type="PANTHER" id="PTHR34821:SF2">
    <property type="entry name" value="INNER MEMBRANE PROTEIN YDCZ"/>
    <property type="match status" value="1"/>
</dbReference>
<proteinExistence type="predicted"/>
<keyword evidence="2" id="KW-0812">Transmembrane</keyword>
<keyword evidence="2" id="KW-0472">Membrane</keyword>
<feature type="transmembrane region" description="Helical" evidence="2">
    <location>
        <begin position="86"/>
        <end position="107"/>
    </location>
</feature>
<feature type="transmembrane region" description="Helical" evidence="2">
    <location>
        <begin position="249"/>
        <end position="277"/>
    </location>
</feature>
<feature type="transmembrane region" description="Helical" evidence="2">
    <location>
        <begin position="153"/>
        <end position="176"/>
    </location>
</feature>
<protein>
    <submittedName>
        <fullName evidence="3">DMT family transporter</fullName>
    </submittedName>
</protein>
<dbReference type="EMBL" id="SJKD01000004">
    <property type="protein sequence ID" value="TCC48666.1"/>
    <property type="molecule type" value="Genomic_DNA"/>
</dbReference>
<feature type="transmembrane region" description="Helical" evidence="2">
    <location>
        <begin position="188"/>
        <end position="206"/>
    </location>
</feature>
<sequence>MAAPARHGRDVPRAHPPDVRGPSPGPAVRCKTRDGHDRGVTTIAPAPRSTRQHHLIGLTAAFGIGMLVAVQSRLNGELGDVLADGIAAALISFVTGLAVLLTGAALVPQIRHSLGNVWRAIRMPMRGYGGLRWWQCLGGLSGAFLVATQSITVSVIGVAVFTVAGVAGQAISSLVVDRLGFGPAGPQPFTTVRVVGALVALVAVVLAVSDQLGHPDGLLLAILPALAGLGAAVQQAINGRVARTASPDAYGAIAAGVVNFLVGFAALLLVFLVDLGFEGLPHHLPSEPWLYLGGTCGVIFISAAAAVVRVVGVFVLGLGTIAGQLIASLFIDLFLPAADKAVTSPVVAGTVLALAAVVIAAVPNLRRH</sequence>
<accession>A0A4R0JU36</accession>
<feature type="transmembrane region" description="Helical" evidence="2">
    <location>
        <begin position="341"/>
        <end position="362"/>
    </location>
</feature>
<evidence type="ECO:0000313" key="3">
    <source>
        <dbReference type="EMBL" id="TCC48666.1"/>
    </source>
</evidence>
<feature type="transmembrane region" description="Helical" evidence="2">
    <location>
        <begin position="128"/>
        <end position="147"/>
    </location>
</feature>
<feature type="transmembrane region" description="Helical" evidence="2">
    <location>
        <begin position="55"/>
        <end position="74"/>
    </location>
</feature>
<organism evidence="3 4">
    <name type="scientific">Kribbella capetownensis</name>
    <dbReference type="NCBI Taxonomy" id="1572659"/>
    <lineage>
        <taxon>Bacteria</taxon>
        <taxon>Bacillati</taxon>
        <taxon>Actinomycetota</taxon>
        <taxon>Actinomycetes</taxon>
        <taxon>Propionibacteriales</taxon>
        <taxon>Kribbellaceae</taxon>
        <taxon>Kribbella</taxon>
    </lineage>
</organism>
<keyword evidence="4" id="KW-1185">Reference proteome</keyword>
<dbReference type="AlphaFoldDB" id="A0A4R0JU36"/>
<feature type="compositionally biased region" description="Basic and acidic residues" evidence="1">
    <location>
        <begin position="7"/>
        <end position="18"/>
    </location>
</feature>
<evidence type="ECO:0000256" key="2">
    <source>
        <dbReference type="SAM" id="Phobius"/>
    </source>
</evidence>
<keyword evidence="2" id="KW-1133">Transmembrane helix</keyword>